<dbReference type="InterPro" id="IPR050953">
    <property type="entry name" value="N4_N6_ade-DNA_methylase"/>
</dbReference>
<accession>A0A5B8VE87</accession>
<dbReference type="InterPro" id="IPR003356">
    <property type="entry name" value="DNA_methylase_A-5"/>
</dbReference>
<dbReference type="Gene3D" id="3.40.50.150">
    <property type="entry name" value="Vaccinia Virus protein VP39"/>
    <property type="match status" value="1"/>
</dbReference>
<sequence length="1016" mass="118942">MSIYAIKQYHRELEDLKHYGGTTKETAIRFAFQKLLDEYGKPLNLRLVPEVSIKLKNGKTVTPDGTLKDQLRLDHGYWESKDEADDINEEIKKKFGKGYPSDNILFEDTNTAVLYQHGTEVMRVPMQEEEQLDKLLNKYISFERQEIKDFRAAIEKFKEDIPKVTAAIREIIEKQNDNASYKEALHSFHELCKQSINPDITDADVQEMIVQHILSADIFNTIFDEPHFHQENNIARELNKVVETFFTGAARRQTLGSIKHYYDTINANAAGIADHHEKQKFLKVVYENFYKGYNPKAADRLGIVYTPNEIVQFMIKSTDYLLHKHFSKTLADKNVEILDPATGTGTFICDIIDFLPRNKLEYKYKNELHANELAILPYYIANLNIEYTYKQKMGNYAEFENLCFVDTLDNTGFHWVGKQGNLFGVSAENAARVRKQNEKKISVLIGNPPYNANQQNENDNNKNREYPTIDKRIRETFGKVSKAQNKNKIFDMYSRFFRWAMDRLDGNGIIAFVSNRSYIDSKAFDGFRKTIQTEYDYAYIIDTQSDVRTNPKIAGTTHNVFGIQTGVAIVFLLRLSSGKIKDNDCRIQYVSMRDEWRKEEKLQWLVENPIEKIEFENLIPDKNNNWINNSESDYENLIPLINKNVKSGNSENSIFRLYTLGIRTNRDEWVYDFNSDELFKKVKFLSENYNRQVPKFKGRKYDEIDNEIDYSIKWARELKKYLCRGVFSKADSNYITDASYRPYVSKSFFSERVFIEMIYQIPNIFGIDGNRFENAVITFDSNQKNNFATLATKNIPDLHFTGDSQVLPLYRYTKEGQRIENITDWALQQFKEQYKESNITKQDIFYYVYAVLHHPAYRKKYELNLKREFPRIPFYENFMRWAKWGEQLMNLHINYETVQPFNLLIEKVNAGSTTDTEKLQKAKLKADKTNGIIELDAATTLTGIPKTAWDYKLGNRSALEWVLDQYKEKKPSDPTIAEKFNTYKFADYKEHVIDLLRRVCTVSVETMNIIAQMPDE</sequence>
<dbReference type="GO" id="GO:0032259">
    <property type="term" value="P:methylation"/>
    <property type="evidence" value="ECO:0007669"/>
    <property type="project" value="UniProtKB-KW"/>
</dbReference>
<feature type="domain" description="Type ISP restriction-modification enzyme coupler" evidence="9">
    <location>
        <begin position="155"/>
        <end position="275"/>
    </location>
</feature>
<dbReference type="GO" id="GO:0009007">
    <property type="term" value="F:site-specific DNA-methyltransferase (adenine-specific) activity"/>
    <property type="evidence" value="ECO:0007669"/>
    <property type="project" value="UniProtKB-EC"/>
</dbReference>
<feature type="domain" description="DNA methylase adenine-specific" evidence="7">
    <location>
        <begin position="282"/>
        <end position="468"/>
    </location>
</feature>
<evidence type="ECO:0000256" key="6">
    <source>
        <dbReference type="ARBA" id="ARBA00047942"/>
    </source>
</evidence>
<feature type="domain" description="Type ISP restriction-modification enzyme LLaBIII C-terminal specificity" evidence="8">
    <location>
        <begin position="653"/>
        <end position="995"/>
    </location>
</feature>
<evidence type="ECO:0000256" key="5">
    <source>
        <dbReference type="ARBA" id="ARBA00022747"/>
    </source>
</evidence>
<dbReference type="PANTHER" id="PTHR33841">
    <property type="entry name" value="DNA METHYLTRANSFERASE YEEA-RELATED"/>
    <property type="match status" value="1"/>
</dbReference>
<proteinExistence type="inferred from homology"/>
<dbReference type="Proteomes" id="UP000321533">
    <property type="component" value="Chromosome"/>
</dbReference>
<keyword evidence="4" id="KW-0808">Transferase</keyword>
<dbReference type="InterPro" id="IPR002052">
    <property type="entry name" value="DNA_methylase_N6_adenine_CS"/>
</dbReference>
<name>A0A5B8VE87_9BACT</name>
<evidence type="ECO:0000256" key="2">
    <source>
        <dbReference type="ARBA" id="ARBA00011900"/>
    </source>
</evidence>
<dbReference type="Pfam" id="PF02384">
    <property type="entry name" value="N6_Mtase"/>
    <property type="match status" value="1"/>
</dbReference>
<dbReference type="InterPro" id="IPR053980">
    <property type="entry name" value="ISP_coupler"/>
</dbReference>
<dbReference type="PRINTS" id="PR00507">
    <property type="entry name" value="N12N6MTFRASE"/>
</dbReference>
<dbReference type="AlphaFoldDB" id="A0A5B8VE87"/>
<evidence type="ECO:0000259" key="8">
    <source>
        <dbReference type="Pfam" id="PF18135"/>
    </source>
</evidence>
<organism evidence="10 11">
    <name type="scientific">Panacibacter ginsenosidivorans</name>
    <dbReference type="NCBI Taxonomy" id="1813871"/>
    <lineage>
        <taxon>Bacteria</taxon>
        <taxon>Pseudomonadati</taxon>
        <taxon>Bacteroidota</taxon>
        <taxon>Chitinophagia</taxon>
        <taxon>Chitinophagales</taxon>
        <taxon>Chitinophagaceae</taxon>
        <taxon>Panacibacter</taxon>
    </lineage>
</organism>
<dbReference type="InterPro" id="IPR041635">
    <property type="entry name" value="Type_ISP_LLaBIII_C"/>
</dbReference>
<comment type="catalytic activity">
    <reaction evidence="6">
        <text>a 2'-deoxyadenosine in DNA + S-adenosyl-L-methionine = an N(6)-methyl-2'-deoxyadenosine in DNA + S-adenosyl-L-homocysteine + H(+)</text>
        <dbReference type="Rhea" id="RHEA:15197"/>
        <dbReference type="Rhea" id="RHEA-COMP:12418"/>
        <dbReference type="Rhea" id="RHEA-COMP:12419"/>
        <dbReference type="ChEBI" id="CHEBI:15378"/>
        <dbReference type="ChEBI" id="CHEBI:57856"/>
        <dbReference type="ChEBI" id="CHEBI:59789"/>
        <dbReference type="ChEBI" id="CHEBI:90615"/>
        <dbReference type="ChEBI" id="CHEBI:90616"/>
        <dbReference type="EC" id="2.1.1.72"/>
    </reaction>
</comment>
<dbReference type="InterPro" id="IPR029063">
    <property type="entry name" value="SAM-dependent_MTases_sf"/>
</dbReference>
<dbReference type="PANTHER" id="PTHR33841:SF1">
    <property type="entry name" value="DNA METHYLTRANSFERASE A"/>
    <property type="match status" value="1"/>
</dbReference>
<evidence type="ECO:0000256" key="4">
    <source>
        <dbReference type="ARBA" id="ARBA00022679"/>
    </source>
</evidence>
<evidence type="ECO:0000313" key="10">
    <source>
        <dbReference type="EMBL" id="QEC69827.1"/>
    </source>
</evidence>
<keyword evidence="5" id="KW-0680">Restriction system</keyword>
<evidence type="ECO:0000313" key="11">
    <source>
        <dbReference type="Proteomes" id="UP000321533"/>
    </source>
</evidence>
<evidence type="ECO:0000259" key="9">
    <source>
        <dbReference type="Pfam" id="PF22240"/>
    </source>
</evidence>
<comment type="similarity">
    <text evidence="1">Belongs to the N(4)/N(6)-methyltransferase family.</text>
</comment>
<dbReference type="PROSITE" id="PS00092">
    <property type="entry name" value="N6_MTASE"/>
    <property type="match status" value="1"/>
</dbReference>
<dbReference type="REBASE" id="367506">
    <property type="entry name" value="Pgi11550ORF21920P"/>
</dbReference>
<dbReference type="KEGG" id="pgin:FRZ67_21920"/>
<dbReference type="GO" id="GO:0009307">
    <property type="term" value="P:DNA restriction-modification system"/>
    <property type="evidence" value="ECO:0007669"/>
    <property type="project" value="UniProtKB-KW"/>
</dbReference>
<dbReference type="Pfam" id="PF22240">
    <property type="entry name" value="ISP_coupler"/>
    <property type="match status" value="1"/>
</dbReference>
<dbReference type="Pfam" id="PF18135">
    <property type="entry name" value="Type_ISP_C"/>
    <property type="match status" value="1"/>
</dbReference>
<dbReference type="RefSeq" id="WP_147192703.1">
    <property type="nucleotide sequence ID" value="NZ_CP042435.1"/>
</dbReference>
<evidence type="ECO:0000256" key="3">
    <source>
        <dbReference type="ARBA" id="ARBA00022603"/>
    </source>
</evidence>
<dbReference type="GO" id="GO:0008170">
    <property type="term" value="F:N-methyltransferase activity"/>
    <property type="evidence" value="ECO:0007669"/>
    <property type="project" value="InterPro"/>
</dbReference>
<gene>
    <name evidence="10" type="ORF">FRZ67_21920</name>
</gene>
<protein>
    <recommendedName>
        <fullName evidence="2">site-specific DNA-methyltransferase (adenine-specific)</fullName>
        <ecNumber evidence="2">2.1.1.72</ecNumber>
    </recommendedName>
</protein>
<reference evidence="10 11" key="1">
    <citation type="journal article" date="2016" name="Int. J. Syst. Evol. Microbiol.">
        <title>Panacibacter ginsenosidivorans gen. nov., sp. nov., with ginsenoside converting activity isolated from soil of a ginseng field.</title>
        <authorList>
            <person name="Siddiqi M.Z."/>
            <person name="Muhammad Shafi S."/>
            <person name="Choi K.D."/>
            <person name="Im W.T."/>
        </authorList>
    </citation>
    <scope>NUCLEOTIDE SEQUENCE [LARGE SCALE GENOMIC DNA]</scope>
    <source>
        <strain evidence="10 11">Gsoil1550</strain>
    </source>
</reference>
<dbReference type="EC" id="2.1.1.72" evidence="2"/>
<evidence type="ECO:0000256" key="1">
    <source>
        <dbReference type="ARBA" id="ARBA00006594"/>
    </source>
</evidence>
<dbReference type="GO" id="GO:0003677">
    <property type="term" value="F:DNA binding"/>
    <property type="evidence" value="ECO:0007669"/>
    <property type="project" value="InterPro"/>
</dbReference>
<evidence type="ECO:0000259" key="7">
    <source>
        <dbReference type="Pfam" id="PF02384"/>
    </source>
</evidence>
<keyword evidence="11" id="KW-1185">Reference proteome</keyword>
<dbReference type="EMBL" id="CP042435">
    <property type="protein sequence ID" value="QEC69827.1"/>
    <property type="molecule type" value="Genomic_DNA"/>
</dbReference>
<dbReference type="SUPFAM" id="SSF53335">
    <property type="entry name" value="S-adenosyl-L-methionine-dependent methyltransferases"/>
    <property type="match status" value="1"/>
</dbReference>
<dbReference type="OrthoDB" id="9759819at2"/>
<keyword evidence="3 10" id="KW-0489">Methyltransferase</keyword>